<keyword evidence="6" id="KW-0675">Receptor</keyword>
<evidence type="ECO:0000256" key="3">
    <source>
        <dbReference type="ARBA" id="ARBA00022729"/>
    </source>
</evidence>
<evidence type="ECO:0000256" key="5">
    <source>
        <dbReference type="ARBA" id="ARBA00023136"/>
    </source>
</evidence>
<evidence type="ECO:0000313" key="9">
    <source>
        <dbReference type="Ensembl" id="ENSRFEP00010006707.1"/>
    </source>
</evidence>
<comment type="subcellular location">
    <subcellularLocation>
        <location evidence="1">Membrane</location>
        <topology evidence="1">Single-pass type I membrane protein</topology>
    </subcellularLocation>
</comment>
<dbReference type="GeneTree" id="ENSGT00520000055993"/>
<evidence type="ECO:0000256" key="1">
    <source>
        <dbReference type="ARBA" id="ARBA00004479"/>
    </source>
</evidence>
<evidence type="ECO:0000259" key="8">
    <source>
        <dbReference type="Pfam" id="PF09240"/>
    </source>
</evidence>
<dbReference type="AlphaFoldDB" id="A0A671E832"/>
<dbReference type="PROSITE" id="PS01356">
    <property type="entry name" value="HEMATOPO_REC_S_F2"/>
    <property type="match status" value="1"/>
</dbReference>
<keyword evidence="4" id="KW-1133">Transmembrane helix</keyword>
<accession>A0A671E832</accession>
<sequence length="179" mass="19812">MSLRRGTCFSTSWPFIIQVTSPSRDSQLSCSDEPRLHRAGAGTGGAAGEHVLVFPGKEGSRAINFSCLIYNIRFMNCSWMPGPAAPADVQYHLYAWTSMYEDDEVECPHYLFGSTGTHVGCHFDTLAEPKSTDNYFFLVNGTSQETAIQFLDFTPFKATEMGKTISRLASPIFSPLPTY</sequence>
<reference evidence="10" key="3">
    <citation type="submission" date="2018-12" db="EMBL/GenBank/DDBJ databases">
        <title>G10K-VGP greater horseshoe bat female genome, primary haplotype.</title>
        <authorList>
            <person name="Teeling E."/>
            <person name="Myers G."/>
            <person name="Vernes S."/>
            <person name="Pippel M."/>
            <person name="Winkler S."/>
            <person name="Fedrigo O."/>
            <person name="Rhie A."/>
            <person name="Koren S."/>
            <person name="Phillippy A."/>
            <person name="Lewin H."/>
            <person name="Damas J."/>
            <person name="Howe K."/>
            <person name="Mountcastle J."/>
            <person name="Jarvis E.D."/>
        </authorList>
    </citation>
    <scope>NUCLEOTIDE SEQUENCE [LARGE SCALE GENOMIC DNA]</scope>
</reference>
<dbReference type="InterPro" id="IPR015321">
    <property type="entry name" value="TypeI_recpt_CBD"/>
</dbReference>
<dbReference type="InterPro" id="IPR013783">
    <property type="entry name" value="Ig-like_fold"/>
</dbReference>
<dbReference type="GO" id="GO:0004896">
    <property type="term" value="F:cytokine receptor activity"/>
    <property type="evidence" value="ECO:0007669"/>
    <property type="project" value="InterPro"/>
</dbReference>
<feature type="domain" description="Type I cytokine receptor cytokine-binding" evidence="8">
    <location>
        <begin position="64"/>
        <end position="153"/>
    </location>
</feature>
<dbReference type="Gene3D" id="2.60.40.10">
    <property type="entry name" value="Immunoglobulins"/>
    <property type="match status" value="1"/>
</dbReference>
<reference evidence="9" key="4">
    <citation type="submission" date="2025-08" db="UniProtKB">
        <authorList>
            <consortium name="Ensembl"/>
        </authorList>
    </citation>
    <scope>IDENTIFICATION</scope>
</reference>
<dbReference type="Pfam" id="PF09240">
    <property type="entry name" value="IL6Ra-bind"/>
    <property type="match status" value="1"/>
</dbReference>
<keyword evidence="3" id="KW-0732">Signal</keyword>
<reference evidence="9 10" key="2">
    <citation type="journal article" date="2018" name="Annu Rev Anim Biosci">
        <title>Bat Biology, Genomes, and the Bat1K Project: To Generate Chromosome-Level Genomes for All Living Bat Species.</title>
        <authorList>
            <person name="Teeling E.C."/>
            <person name="Vernes S.C."/>
            <person name="Davalos L.M."/>
            <person name="Ray D.A."/>
            <person name="Gilbert M.T.P."/>
            <person name="Myers E."/>
        </authorList>
    </citation>
    <scope>NUCLEOTIDE SEQUENCE</scope>
</reference>
<dbReference type="Proteomes" id="UP000472240">
    <property type="component" value="Chromosome 1"/>
</dbReference>
<keyword evidence="10" id="KW-1185">Reference proteome</keyword>
<dbReference type="InterPro" id="IPR003532">
    <property type="entry name" value="Short_hematopoietin_rcpt_2_CS"/>
</dbReference>
<organism evidence="9 10">
    <name type="scientific">Rhinolophus ferrumequinum</name>
    <name type="common">Greater horseshoe bat</name>
    <dbReference type="NCBI Taxonomy" id="59479"/>
    <lineage>
        <taxon>Eukaryota</taxon>
        <taxon>Metazoa</taxon>
        <taxon>Chordata</taxon>
        <taxon>Craniata</taxon>
        <taxon>Vertebrata</taxon>
        <taxon>Euteleostomi</taxon>
        <taxon>Mammalia</taxon>
        <taxon>Eutheria</taxon>
        <taxon>Laurasiatheria</taxon>
        <taxon>Chiroptera</taxon>
        <taxon>Yinpterochiroptera</taxon>
        <taxon>Rhinolophoidea</taxon>
        <taxon>Rhinolophidae</taxon>
        <taxon>Rhinolophinae</taxon>
        <taxon>Rhinolophus</taxon>
    </lineage>
</organism>
<dbReference type="InParanoid" id="A0A671E832"/>
<keyword evidence="2" id="KW-0812">Transmembrane</keyword>
<dbReference type="Ensembl" id="ENSRFET00010007347.1">
    <property type="protein sequence ID" value="ENSRFEP00010006707.1"/>
    <property type="gene ID" value="ENSRFEG00010004555.1"/>
</dbReference>
<evidence type="ECO:0000256" key="7">
    <source>
        <dbReference type="ARBA" id="ARBA00023180"/>
    </source>
</evidence>
<evidence type="ECO:0000256" key="4">
    <source>
        <dbReference type="ARBA" id="ARBA00022989"/>
    </source>
</evidence>
<dbReference type="SUPFAM" id="SSF49265">
    <property type="entry name" value="Fibronectin type III"/>
    <property type="match status" value="1"/>
</dbReference>
<evidence type="ECO:0000256" key="6">
    <source>
        <dbReference type="ARBA" id="ARBA00023170"/>
    </source>
</evidence>
<evidence type="ECO:0000256" key="2">
    <source>
        <dbReference type="ARBA" id="ARBA00022692"/>
    </source>
</evidence>
<keyword evidence="7" id="KW-0325">Glycoprotein</keyword>
<protein>
    <recommendedName>
        <fullName evidence="8">Type I cytokine receptor cytokine-binding domain-containing protein</fullName>
    </recommendedName>
</protein>
<dbReference type="InterPro" id="IPR036116">
    <property type="entry name" value="FN3_sf"/>
</dbReference>
<name>A0A671E832_RHIFE</name>
<dbReference type="GO" id="GO:0016020">
    <property type="term" value="C:membrane"/>
    <property type="evidence" value="ECO:0007669"/>
    <property type="project" value="UniProtKB-SubCell"/>
</dbReference>
<keyword evidence="5" id="KW-0472">Membrane</keyword>
<proteinExistence type="predicted"/>
<reference evidence="9 10" key="1">
    <citation type="journal article" date="2015" name="Annu Rev Anim Biosci">
        <title>The Genome 10K Project: a way forward.</title>
        <authorList>
            <person name="Koepfli K.P."/>
            <person name="Paten B."/>
            <person name="O'Brien S.J."/>
            <person name="Koepfli K.P."/>
            <person name="Paten B."/>
            <person name="Antunes A."/>
            <person name="Belov K."/>
            <person name="Bustamante C."/>
            <person name="Castoe T.A."/>
            <person name="Clawson H."/>
            <person name="Crawford A.J."/>
            <person name="Diekhans M."/>
            <person name="Distel D."/>
            <person name="Durbin R."/>
            <person name="Earl D."/>
            <person name="Fujita M.K."/>
            <person name="Gamble T."/>
            <person name="Georges A."/>
            <person name="Gemmell N."/>
            <person name="Gilbert M.T."/>
            <person name="Graves J.M."/>
            <person name="Green R.E."/>
            <person name="Hickey G."/>
            <person name="Jarvis E.D."/>
            <person name="Johnson W."/>
            <person name="Komissarov A."/>
            <person name="Korf I."/>
            <person name="Kuhn R."/>
            <person name="Larkin D.M."/>
            <person name="Lewin H."/>
            <person name="Lopez J.V."/>
            <person name="Ma J."/>
            <person name="Marques-Bonet T."/>
            <person name="Miller W."/>
            <person name="Murphy R."/>
            <person name="Pevzner P."/>
            <person name="Shapiro B."/>
            <person name="Steiner C."/>
            <person name="Tamazian G."/>
            <person name="Venkatesh B."/>
            <person name="Wang J."/>
            <person name="Wayne R."/>
            <person name="Wiley E."/>
            <person name="Yang H."/>
            <person name="Zhang G."/>
            <person name="Haussler D."/>
            <person name="Ryder O."/>
            <person name="O'Brien S.J."/>
        </authorList>
    </citation>
    <scope>NUCLEOTIDE SEQUENCE</scope>
</reference>
<reference evidence="9" key="5">
    <citation type="submission" date="2025-09" db="UniProtKB">
        <authorList>
            <consortium name="Ensembl"/>
        </authorList>
    </citation>
    <scope>IDENTIFICATION</scope>
</reference>
<evidence type="ECO:0000313" key="10">
    <source>
        <dbReference type="Proteomes" id="UP000472240"/>
    </source>
</evidence>